<keyword evidence="3" id="KW-0238">DNA-binding</keyword>
<gene>
    <name evidence="6" type="ORF">GCM10007094_40410</name>
</gene>
<dbReference type="SUPFAM" id="SSF53850">
    <property type="entry name" value="Periplasmic binding protein-like II"/>
    <property type="match status" value="1"/>
</dbReference>
<dbReference type="Gene3D" id="1.10.10.10">
    <property type="entry name" value="Winged helix-like DNA-binding domain superfamily/Winged helix DNA-binding domain"/>
    <property type="match status" value="1"/>
</dbReference>
<dbReference type="Gene3D" id="3.40.190.290">
    <property type="match status" value="1"/>
</dbReference>
<accession>A0ABQ3EVE8</accession>
<dbReference type="InterPro" id="IPR036388">
    <property type="entry name" value="WH-like_DNA-bd_sf"/>
</dbReference>
<dbReference type="InterPro" id="IPR036390">
    <property type="entry name" value="WH_DNA-bd_sf"/>
</dbReference>
<dbReference type="PANTHER" id="PTHR30537">
    <property type="entry name" value="HTH-TYPE TRANSCRIPTIONAL REGULATOR"/>
    <property type="match status" value="1"/>
</dbReference>
<evidence type="ECO:0000313" key="6">
    <source>
        <dbReference type="EMBL" id="GHB46946.1"/>
    </source>
</evidence>
<keyword evidence="2" id="KW-0805">Transcription regulation</keyword>
<dbReference type="InterPro" id="IPR058163">
    <property type="entry name" value="LysR-type_TF_proteobact-type"/>
</dbReference>
<evidence type="ECO:0000259" key="5">
    <source>
        <dbReference type="PROSITE" id="PS50931"/>
    </source>
</evidence>
<proteinExistence type="inferred from homology"/>
<keyword evidence="7" id="KW-1185">Reference proteome</keyword>
<dbReference type="Pfam" id="PF03466">
    <property type="entry name" value="LysR_substrate"/>
    <property type="match status" value="1"/>
</dbReference>
<evidence type="ECO:0000256" key="3">
    <source>
        <dbReference type="ARBA" id="ARBA00023125"/>
    </source>
</evidence>
<sequence length="301" mass="33479">MIDDIALFIHIVRRQGLSAAAARLNLPAATVTRRLQRLEQDLGCQLIYRSARKFSLTAEGETYYQAYADLVTQFERTERNLRKDLHQLSGQLTVAAPTNASVGILQPMWSQFIKANPEIQLNLKLSNENKDMLEAQVDLALRAGPQQSSQLFQSKLGTVASVIVASPGYLADHKTPESLTDLHNHSIISTRTFPIWALHTENPKNEETLRLQPAVVTDDIGLAKQLAMDGLGVTLLPVSEMAKELAEGSLQRVLCEWRGPNRDMFAVWPTGRLLSARAQHLRAFMKTHISNQRVLQGSIPG</sequence>
<evidence type="ECO:0000256" key="1">
    <source>
        <dbReference type="ARBA" id="ARBA00009437"/>
    </source>
</evidence>
<keyword evidence="4" id="KW-0804">Transcription</keyword>
<comment type="similarity">
    <text evidence="1">Belongs to the LysR transcriptional regulatory family.</text>
</comment>
<dbReference type="PANTHER" id="PTHR30537:SF5">
    <property type="entry name" value="HTH-TYPE TRANSCRIPTIONAL ACTIVATOR TTDR-RELATED"/>
    <property type="match status" value="1"/>
</dbReference>
<evidence type="ECO:0000313" key="7">
    <source>
        <dbReference type="Proteomes" id="UP000637980"/>
    </source>
</evidence>
<evidence type="ECO:0000256" key="4">
    <source>
        <dbReference type="ARBA" id="ARBA00023163"/>
    </source>
</evidence>
<name>A0ABQ3EVE8_9HYPH</name>
<organism evidence="6 7">
    <name type="scientific">Pseudovibrio japonicus</name>
    <dbReference type="NCBI Taxonomy" id="366534"/>
    <lineage>
        <taxon>Bacteria</taxon>
        <taxon>Pseudomonadati</taxon>
        <taxon>Pseudomonadota</taxon>
        <taxon>Alphaproteobacteria</taxon>
        <taxon>Hyphomicrobiales</taxon>
        <taxon>Stappiaceae</taxon>
        <taxon>Pseudovibrio</taxon>
    </lineage>
</organism>
<comment type="caution">
    <text evidence="6">The sequence shown here is derived from an EMBL/GenBank/DDBJ whole genome shotgun (WGS) entry which is preliminary data.</text>
</comment>
<protein>
    <submittedName>
        <fullName evidence="6">LysR family transcriptional regulator</fullName>
    </submittedName>
</protein>
<dbReference type="Proteomes" id="UP000637980">
    <property type="component" value="Unassembled WGS sequence"/>
</dbReference>
<dbReference type="InterPro" id="IPR005119">
    <property type="entry name" value="LysR_subst-bd"/>
</dbReference>
<dbReference type="EMBL" id="BMXE01000009">
    <property type="protein sequence ID" value="GHB46946.1"/>
    <property type="molecule type" value="Genomic_DNA"/>
</dbReference>
<dbReference type="RefSeq" id="WP_189438618.1">
    <property type="nucleotide sequence ID" value="NZ_BMXE01000009.1"/>
</dbReference>
<reference evidence="7" key="1">
    <citation type="journal article" date="2019" name="Int. J. Syst. Evol. Microbiol.">
        <title>The Global Catalogue of Microorganisms (GCM) 10K type strain sequencing project: providing services to taxonomists for standard genome sequencing and annotation.</title>
        <authorList>
            <consortium name="The Broad Institute Genomics Platform"/>
            <consortium name="The Broad Institute Genome Sequencing Center for Infectious Disease"/>
            <person name="Wu L."/>
            <person name="Ma J."/>
        </authorList>
    </citation>
    <scope>NUCLEOTIDE SEQUENCE [LARGE SCALE GENOMIC DNA]</scope>
    <source>
        <strain evidence="7">KCTC 12861</strain>
    </source>
</reference>
<dbReference type="PROSITE" id="PS50931">
    <property type="entry name" value="HTH_LYSR"/>
    <property type="match status" value="1"/>
</dbReference>
<evidence type="ECO:0000256" key="2">
    <source>
        <dbReference type="ARBA" id="ARBA00023015"/>
    </source>
</evidence>
<dbReference type="CDD" id="cd08422">
    <property type="entry name" value="PBP2_CrgA_like"/>
    <property type="match status" value="1"/>
</dbReference>
<dbReference type="SUPFAM" id="SSF46785">
    <property type="entry name" value="Winged helix' DNA-binding domain"/>
    <property type="match status" value="1"/>
</dbReference>
<feature type="domain" description="HTH lysR-type" evidence="5">
    <location>
        <begin position="1"/>
        <end position="57"/>
    </location>
</feature>
<dbReference type="Pfam" id="PF00126">
    <property type="entry name" value="HTH_1"/>
    <property type="match status" value="1"/>
</dbReference>
<dbReference type="InterPro" id="IPR000847">
    <property type="entry name" value="LysR_HTH_N"/>
</dbReference>